<dbReference type="Proteomes" id="UP001305414">
    <property type="component" value="Unassembled WGS sequence"/>
</dbReference>
<proteinExistence type="predicted"/>
<dbReference type="EMBL" id="JAWHQM010000017">
    <property type="protein sequence ID" value="KAK5630772.1"/>
    <property type="molecule type" value="Genomic_DNA"/>
</dbReference>
<dbReference type="AlphaFoldDB" id="A0AAN7Z6U2"/>
<feature type="region of interest" description="Disordered" evidence="1">
    <location>
        <begin position="42"/>
        <end position="68"/>
    </location>
</feature>
<keyword evidence="3" id="KW-1185">Reference proteome</keyword>
<comment type="caution">
    <text evidence="2">The sequence shown here is derived from an EMBL/GenBank/DDBJ whole genome shotgun (WGS) entry which is preliminary data.</text>
</comment>
<reference evidence="2 3" key="1">
    <citation type="submission" date="2023-10" db="EMBL/GenBank/DDBJ databases">
        <title>Draft genome sequence of Xylaria bambusicola isolate GMP-LS, the root and basal stem rot pathogen of sugarcane in Indonesia.</title>
        <authorList>
            <person name="Selvaraj P."/>
            <person name="Muralishankar V."/>
            <person name="Muruganantham S."/>
            <person name="Sp S."/>
            <person name="Haryani S."/>
            <person name="Lau K.J.X."/>
            <person name="Naqvi N.I."/>
        </authorList>
    </citation>
    <scope>NUCLEOTIDE SEQUENCE [LARGE SCALE GENOMIC DNA]</scope>
    <source>
        <strain evidence="2">GMP-LS</strain>
    </source>
</reference>
<sequence>MTQSRGTLIRSETPCGFPRDCCLREGKFALLIGELTVENKREKRGPAPIPYSVVKNTSTNGSTNSAYL</sequence>
<feature type="compositionally biased region" description="Polar residues" evidence="1">
    <location>
        <begin position="54"/>
        <end position="68"/>
    </location>
</feature>
<name>A0AAN7Z6U2_9PEZI</name>
<evidence type="ECO:0000256" key="1">
    <source>
        <dbReference type="SAM" id="MobiDB-lite"/>
    </source>
</evidence>
<evidence type="ECO:0000313" key="2">
    <source>
        <dbReference type="EMBL" id="KAK5630772.1"/>
    </source>
</evidence>
<accession>A0AAN7Z6U2</accession>
<gene>
    <name evidence="2" type="ORF">RRF57_006487</name>
</gene>
<organism evidence="2 3">
    <name type="scientific">Xylaria bambusicola</name>
    <dbReference type="NCBI Taxonomy" id="326684"/>
    <lineage>
        <taxon>Eukaryota</taxon>
        <taxon>Fungi</taxon>
        <taxon>Dikarya</taxon>
        <taxon>Ascomycota</taxon>
        <taxon>Pezizomycotina</taxon>
        <taxon>Sordariomycetes</taxon>
        <taxon>Xylariomycetidae</taxon>
        <taxon>Xylariales</taxon>
        <taxon>Xylariaceae</taxon>
        <taxon>Xylaria</taxon>
    </lineage>
</organism>
<evidence type="ECO:0000313" key="3">
    <source>
        <dbReference type="Proteomes" id="UP001305414"/>
    </source>
</evidence>
<protein>
    <submittedName>
        <fullName evidence="2">Uncharacterized protein</fullName>
    </submittedName>
</protein>